<gene>
    <name evidence="2" type="ORF">GCM10022419_131860</name>
</gene>
<evidence type="ECO:0000259" key="1">
    <source>
        <dbReference type="Pfam" id="PF13700"/>
    </source>
</evidence>
<reference evidence="3" key="1">
    <citation type="journal article" date="2019" name="Int. J. Syst. Evol. Microbiol.">
        <title>The Global Catalogue of Microorganisms (GCM) 10K type strain sequencing project: providing services to taxonomists for standard genome sequencing and annotation.</title>
        <authorList>
            <consortium name="The Broad Institute Genomics Platform"/>
            <consortium name="The Broad Institute Genome Sequencing Center for Infectious Disease"/>
            <person name="Wu L."/>
            <person name="Ma J."/>
        </authorList>
    </citation>
    <scope>NUCLEOTIDE SEQUENCE [LARGE SCALE GENOMIC DNA]</scope>
    <source>
        <strain evidence="3">JCM 17326</strain>
    </source>
</reference>
<dbReference type="InterPro" id="IPR025296">
    <property type="entry name" value="DUF4158"/>
</dbReference>
<dbReference type="Pfam" id="PF13700">
    <property type="entry name" value="DUF4158"/>
    <property type="match status" value="1"/>
</dbReference>
<evidence type="ECO:0000313" key="2">
    <source>
        <dbReference type="EMBL" id="GAA3623824.1"/>
    </source>
</evidence>
<evidence type="ECO:0000313" key="3">
    <source>
        <dbReference type="Proteomes" id="UP001500630"/>
    </source>
</evidence>
<dbReference type="Proteomes" id="UP001500630">
    <property type="component" value="Unassembled WGS sequence"/>
</dbReference>
<feature type="domain" description="DUF4158" evidence="1">
    <location>
        <begin position="5"/>
        <end position="67"/>
    </location>
</feature>
<accession>A0ABP7A2R3</accession>
<dbReference type="EMBL" id="BAABDQ010000071">
    <property type="protein sequence ID" value="GAA3623824.1"/>
    <property type="molecule type" value="Genomic_DNA"/>
</dbReference>
<comment type="caution">
    <text evidence="2">The sequence shown here is derived from an EMBL/GenBank/DDBJ whole genome shotgun (WGS) entry which is preliminary data.</text>
</comment>
<sequence>MPVSFLTEDQRSRWGKFNEVPGLTQLGGFFHLEVADRRRAMAANGARNQLAYAVQLGTARFLNCVPGRSGGCADGGGRLRPLRIPCQQ</sequence>
<organism evidence="2 3">
    <name type="scientific">Nonomuraea rosea</name>
    <dbReference type="NCBI Taxonomy" id="638574"/>
    <lineage>
        <taxon>Bacteria</taxon>
        <taxon>Bacillati</taxon>
        <taxon>Actinomycetota</taxon>
        <taxon>Actinomycetes</taxon>
        <taxon>Streptosporangiales</taxon>
        <taxon>Streptosporangiaceae</taxon>
        <taxon>Nonomuraea</taxon>
    </lineage>
</organism>
<protein>
    <recommendedName>
        <fullName evidence="1">DUF4158 domain-containing protein</fullName>
    </recommendedName>
</protein>
<dbReference type="RefSeq" id="WP_345580114.1">
    <property type="nucleotide sequence ID" value="NZ_BAABDQ010000071.1"/>
</dbReference>
<proteinExistence type="predicted"/>
<name>A0ABP7A2R3_9ACTN</name>
<keyword evidence="3" id="KW-1185">Reference proteome</keyword>